<dbReference type="Pfam" id="PF16353">
    <property type="entry name" value="LacZ_4"/>
    <property type="match status" value="1"/>
</dbReference>
<dbReference type="InterPro" id="IPR036156">
    <property type="entry name" value="Beta-gal/glucu_dom_sf"/>
</dbReference>
<evidence type="ECO:0000256" key="4">
    <source>
        <dbReference type="ARBA" id="ARBA00023295"/>
    </source>
</evidence>
<dbReference type="RefSeq" id="WP_115831811.1">
    <property type="nucleotide sequence ID" value="NZ_QNUL01000012.1"/>
</dbReference>
<dbReference type="InterPro" id="IPR050347">
    <property type="entry name" value="Bact_Beta-galactosidase"/>
</dbReference>
<evidence type="ECO:0000256" key="2">
    <source>
        <dbReference type="ARBA" id="ARBA00012756"/>
    </source>
</evidence>
<evidence type="ECO:0000313" key="8">
    <source>
        <dbReference type="Proteomes" id="UP000256373"/>
    </source>
</evidence>
<feature type="signal peptide" evidence="5">
    <location>
        <begin position="1"/>
        <end position="21"/>
    </location>
</feature>
<evidence type="ECO:0000256" key="1">
    <source>
        <dbReference type="ARBA" id="ARBA00001412"/>
    </source>
</evidence>
<dbReference type="InterPro" id="IPR013783">
    <property type="entry name" value="Ig-like_fold"/>
</dbReference>
<dbReference type="OrthoDB" id="9801077at2"/>
<keyword evidence="4" id="KW-0326">Glycosidase</keyword>
<dbReference type="EC" id="3.2.1.23" evidence="2"/>
<dbReference type="EMBL" id="QNUL01000012">
    <property type="protein sequence ID" value="REA60066.1"/>
    <property type="molecule type" value="Genomic_DNA"/>
</dbReference>
<name>A0A3D8Y9C5_9BACT</name>
<comment type="caution">
    <text evidence="7">The sequence shown here is derived from an EMBL/GenBank/DDBJ whole genome shotgun (WGS) entry which is preliminary data.</text>
</comment>
<keyword evidence="5" id="KW-0732">Signal</keyword>
<comment type="catalytic activity">
    <reaction evidence="1">
        <text>Hydrolysis of terminal non-reducing beta-D-galactose residues in beta-D-galactosides.</text>
        <dbReference type="EC" id="3.2.1.23"/>
    </reaction>
</comment>
<feature type="domain" description="Beta-galactosidase" evidence="6">
    <location>
        <begin position="356"/>
        <end position="428"/>
    </location>
</feature>
<feature type="chain" id="PRO_5017624660" description="beta-galactosidase" evidence="5">
    <location>
        <begin position="22"/>
        <end position="448"/>
    </location>
</feature>
<dbReference type="GO" id="GO:0005990">
    <property type="term" value="P:lactose catabolic process"/>
    <property type="evidence" value="ECO:0007669"/>
    <property type="project" value="TreeGrafter"/>
</dbReference>
<dbReference type="Proteomes" id="UP000256373">
    <property type="component" value="Unassembled WGS sequence"/>
</dbReference>
<keyword evidence="3" id="KW-0378">Hydrolase</keyword>
<sequence length="448" mass="50742">MRIFTLILGLILLTTFDKSVAQLYDTANVKLQIINPTLVLEHGGWDSAKDVIDLATYSRGYIWKSGTYSAKDINETVCISLNPASIRKQYKDTVIIFTSKKVFGIAKPEDLPPKLLTAHADELIHGKLVLWNAESPAWYLGKITPIIDNRKDQQDYEFYQSLSKFTVRNGLPFLNGRPVRLNTVRYKSTFSDKEKMIRDILALKSSNTNTAIVNRLDTSWLTLCDSLGFYTIMEHSLLPTATASGSFNEYVDIFSDDHNSGGYVPNIKFGSLIFFYVNSDDRSKVKKLNQDIPFFARYPNTFYGANDLPGVLTLKYETYLGDSTVNSNNNRKVLSNLQKIYRHIESELKAPEKGILTVTNNFSFRNIEGTIFRWKALNGHHLVEGSGTVPNLPAGESIAISLNFPKDTFSKSSTYSFEISFSPKNDTDFHGMKYITSPYYREYTAPDR</sequence>
<evidence type="ECO:0000313" key="7">
    <source>
        <dbReference type="EMBL" id="REA60066.1"/>
    </source>
</evidence>
<dbReference type="Gene3D" id="3.20.20.80">
    <property type="entry name" value="Glycosidases"/>
    <property type="match status" value="1"/>
</dbReference>
<dbReference type="GO" id="GO:0009341">
    <property type="term" value="C:beta-galactosidase complex"/>
    <property type="evidence" value="ECO:0007669"/>
    <property type="project" value="TreeGrafter"/>
</dbReference>
<dbReference type="GO" id="GO:0004565">
    <property type="term" value="F:beta-galactosidase activity"/>
    <property type="evidence" value="ECO:0007669"/>
    <property type="project" value="UniProtKB-EC"/>
</dbReference>
<dbReference type="PANTHER" id="PTHR46323:SF2">
    <property type="entry name" value="BETA-GALACTOSIDASE"/>
    <property type="match status" value="1"/>
</dbReference>
<dbReference type="Gene3D" id="2.60.40.10">
    <property type="entry name" value="Immunoglobulins"/>
    <property type="match status" value="1"/>
</dbReference>
<evidence type="ECO:0000259" key="6">
    <source>
        <dbReference type="Pfam" id="PF16353"/>
    </source>
</evidence>
<protein>
    <recommendedName>
        <fullName evidence="2">beta-galactosidase</fullName>
        <ecNumber evidence="2">3.2.1.23</ecNumber>
    </recommendedName>
</protein>
<dbReference type="InterPro" id="IPR032312">
    <property type="entry name" value="LacZ_4"/>
</dbReference>
<dbReference type="PANTHER" id="PTHR46323">
    <property type="entry name" value="BETA-GALACTOSIDASE"/>
    <property type="match status" value="1"/>
</dbReference>
<evidence type="ECO:0000256" key="3">
    <source>
        <dbReference type="ARBA" id="ARBA00022801"/>
    </source>
</evidence>
<organism evidence="7 8">
    <name type="scientific">Dyadobacter luteus</name>
    <dbReference type="NCBI Taxonomy" id="2259619"/>
    <lineage>
        <taxon>Bacteria</taxon>
        <taxon>Pseudomonadati</taxon>
        <taxon>Bacteroidota</taxon>
        <taxon>Cytophagia</taxon>
        <taxon>Cytophagales</taxon>
        <taxon>Spirosomataceae</taxon>
        <taxon>Dyadobacter</taxon>
    </lineage>
</organism>
<reference evidence="7 8" key="1">
    <citation type="submission" date="2018-07" db="EMBL/GenBank/DDBJ databases">
        <title>Dyadobacter roseus sp. nov., isolated from rose rhizosphere soil.</title>
        <authorList>
            <person name="Chen L."/>
        </authorList>
    </citation>
    <scope>NUCLEOTIDE SEQUENCE [LARGE SCALE GENOMIC DNA]</scope>
    <source>
        <strain evidence="7 8">RS19</strain>
    </source>
</reference>
<gene>
    <name evidence="7" type="ORF">DSL64_15390</name>
</gene>
<accession>A0A3D8Y9C5</accession>
<dbReference type="SUPFAM" id="SSF51445">
    <property type="entry name" value="(Trans)glycosidases"/>
    <property type="match status" value="1"/>
</dbReference>
<dbReference type="AlphaFoldDB" id="A0A3D8Y9C5"/>
<dbReference type="InterPro" id="IPR017853">
    <property type="entry name" value="GH"/>
</dbReference>
<keyword evidence="8" id="KW-1185">Reference proteome</keyword>
<dbReference type="SUPFAM" id="SSF49303">
    <property type="entry name" value="beta-Galactosidase/glucuronidase domain"/>
    <property type="match status" value="1"/>
</dbReference>
<proteinExistence type="predicted"/>
<evidence type="ECO:0000256" key="5">
    <source>
        <dbReference type="SAM" id="SignalP"/>
    </source>
</evidence>